<organism evidence="1 2">
    <name type="scientific">Dyella tabacisoli</name>
    <dbReference type="NCBI Taxonomy" id="2282381"/>
    <lineage>
        <taxon>Bacteria</taxon>
        <taxon>Pseudomonadati</taxon>
        <taxon>Pseudomonadota</taxon>
        <taxon>Gammaproteobacteria</taxon>
        <taxon>Lysobacterales</taxon>
        <taxon>Rhodanobacteraceae</taxon>
        <taxon>Dyella</taxon>
    </lineage>
</organism>
<protein>
    <submittedName>
        <fullName evidence="1">Uncharacterized protein</fullName>
    </submittedName>
</protein>
<dbReference type="NCBIfam" id="TIGR01443">
    <property type="entry name" value="intein_Cterm"/>
    <property type="match status" value="1"/>
</dbReference>
<dbReference type="AlphaFoldDB" id="A0A369UPE9"/>
<accession>A0A369UPE9</accession>
<sequence>MRQRLGLLMADEPETHYQWVREGCPETDVGCFVEGTVVWTDHGLVPIEQLKPGDMVLSQPEGTGAQQYKRVLNTFEHADKEIWHLSYYDPRREDMGYLYATANHPFWVQDVGWVALEDLEPGQNMELSDGTVAVAYKCDVLYRTAEPNIGFVTTSFADKYFGFLVDLEHGFNCLSSDGDDLLHHLQHDAPEMHRRVFNIEVEDFHTYYVGEGGLWVHNSNYSGARLPF</sequence>
<dbReference type="CDD" id="cd00081">
    <property type="entry name" value="Hint"/>
    <property type="match status" value="1"/>
</dbReference>
<dbReference type="PROSITE" id="PS50818">
    <property type="entry name" value="INTEIN_C_TER"/>
    <property type="match status" value="1"/>
</dbReference>
<gene>
    <name evidence="1" type="ORF">DVJ77_07105</name>
</gene>
<dbReference type="EMBL" id="QQAH01000006">
    <property type="protein sequence ID" value="RDD82411.1"/>
    <property type="molecule type" value="Genomic_DNA"/>
</dbReference>
<dbReference type="Pfam" id="PF07591">
    <property type="entry name" value="PT-HINT"/>
    <property type="match status" value="1"/>
</dbReference>
<dbReference type="Proteomes" id="UP000253782">
    <property type="component" value="Unassembled WGS sequence"/>
</dbReference>
<evidence type="ECO:0000313" key="1">
    <source>
        <dbReference type="EMBL" id="RDD82411.1"/>
    </source>
</evidence>
<evidence type="ECO:0000313" key="2">
    <source>
        <dbReference type="Proteomes" id="UP000253782"/>
    </source>
</evidence>
<dbReference type="Gene3D" id="2.170.16.10">
    <property type="entry name" value="Hedgehog/Intein (Hint) domain"/>
    <property type="match status" value="1"/>
</dbReference>
<dbReference type="InterPro" id="IPR036844">
    <property type="entry name" value="Hint_dom_sf"/>
</dbReference>
<name>A0A369UPE9_9GAMM</name>
<reference evidence="1 2" key="1">
    <citation type="submission" date="2018-07" db="EMBL/GenBank/DDBJ databases">
        <title>Dyella tabacisoli L4-6T, whole genome shotgun sequence.</title>
        <authorList>
            <person name="Zhou X.-K."/>
            <person name="Li W.-J."/>
            <person name="Duan Y.-Q."/>
        </authorList>
    </citation>
    <scope>NUCLEOTIDE SEQUENCE [LARGE SCALE GENOMIC DNA]</scope>
    <source>
        <strain evidence="1 2">L4-6</strain>
    </source>
</reference>
<dbReference type="OrthoDB" id="2666939at2"/>
<comment type="caution">
    <text evidence="1">The sequence shown here is derived from an EMBL/GenBank/DDBJ whole genome shotgun (WGS) entry which is preliminary data.</text>
</comment>
<keyword evidence="2" id="KW-1185">Reference proteome</keyword>
<dbReference type="RefSeq" id="WP_114845272.1">
    <property type="nucleotide sequence ID" value="NZ_JBHSPE010000008.1"/>
</dbReference>
<proteinExistence type="predicted"/>
<dbReference type="InterPro" id="IPR030934">
    <property type="entry name" value="Intein_C"/>
</dbReference>
<dbReference type="SUPFAM" id="SSF51294">
    <property type="entry name" value="Hedgehog/intein (Hint) domain"/>
    <property type="match status" value="1"/>
</dbReference>